<evidence type="ECO:0000313" key="2">
    <source>
        <dbReference type="EMBL" id="MQL90448.1"/>
    </source>
</evidence>
<evidence type="ECO:0000256" key="1">
    <source>
        <dbReference type="SAM" id="MobiDB-lite"/>
    </source>
</evidence>
<gene>
    <name evidence="2" type="ORF">Taro_023042</name>
</gene>
<feature type="compositionally biased region" description="Acidic residues" evidence="1">
    <location>
        <begin position="47"/>
        <end position="64"/>
    </location>
</feature>
<feature type="region of interest" description="Disordered" evidence="1">
    <location>
        <begin position="1"/>
        <end position="81"/>
    </location>
</feature>
<accession>A0A843V358</accession>
<dbReference type="AlphaFoldDB" id="A0A843V358"/>
<keyword evidence="3" id="KW-1185">Reference proteome</keyword>
<comment type="caution">
    <text evidence="2">The sequence shown here is derived from an EMBL/GenBank/DDBJ whole genome shotgun (WGS) entry which is preliminary data.</text>
</comment>
<proteinExistence type="predicted"/>
<evidence type="ECO:0000313" key="3">
    <source>
        <dbReference type="Proteomes" id="UP000652761"/>
    </source>
</evidence>
<sequence length="140" mass="15713">MLRGLPQPREEEEEVMTGGSVVEEEEKAVEKEETAAKDAVSGGDSAPEGEEDAGNDGEGEEIEAEAAQRHSRRPKGKGRMRSRVTWDFCWAWYRVPPEAQQTRIALMGFWHLLAVRPFHVDVPYLEKFDYALPLLGSEGL</sequence>
<feature type="compositionally biased region" description="Basic residues" evidence="1">
    <location>
        <begin position="69"/>
        <end position="81"/>
    </location>
</feature>
<protein>
    <submittedName>
        <fullName evidence="2">Uncharacterized protein</fullName>
    </submittedName>
</protein>
<dbReference type="Proteomes" id="UP000652761">
    <property type="component" value="Unassembled WGS sequence"/>
</dbReference>
<name>A0A843V358_COLES</name>
<organism evidence="2 3">
    <name type="scientific">Colocasia esculenta</name>
    <name type="common">Wild taro</name>
    <name type="synonym">Arum esculentum</name>
    <dbReference type="NCBI Taxonomy" id="4460"/>
    <lineage>
        <taxon>Eukaryota</taxon>
        <taxon>Viridiplantae</taxon>
        <taxon>Streptophyta</taxon>
        <taxon>Embryophyta</taxon>
        <taxon>Tracheophyta</taxon>
        <taxon>Spermatophyta</taxon>
        <taxon>Magnoliopsida</taxon>
        <taxon>Liliopsida</taxon>
        <taxon>Araceae</taxon>
        <taxon>Aroideae</taxon>
        <taxon>Colocasieae</taxon>
        <taxon>Colocasia</taxon>
    </lineage>
</organism>
<dbReference type="EMBL" id="NMUH01001242">
    <property type="protein sequence ID" value="MQL90448.1"/>
    <property type="molecule type" value="Genomic_DNA"/>
</dbReference>
<reference evidence="2" key="1">
    <citation type="submission" date="2017-07" db="EMBL/GenBank/DDBJ databases">
        <title>Taro Niue Genome Assembly and Annotation.</title>
        <authorList>
            <person name="Atibalentja N."/>
            <person name="Keating K."/>
            <person name="Fields C.J."/>
        </authorList>
    </citation>
    <scope>NUCLEOTIDE SEQUENCE</scope>
    <source>
        <strain evidence="2">Niue_2</strain>
        <tissue evidence="2">Leaf</tissue>
    </source>
</reference>